<dbReference type="PROSITE" id="PS51898">
    <property type="entry name" value="TYR_RECOMBINASE"/>
    <property type="match status" value="1"/>
</dbReference>
<feature type="domain" description="Tyr recombinase" evidence="10">
    <location>
        <begin position="192"/>
        <end position="384"/>
    </location>
</feature>
<dbReference type="EMBL" id="JAVAMP010000012">
    <property type="protein sequence ID" value="MDP5276153.1"/>
    <property type="molecule type" value="Genomic_DNA"/>
</dbReference>
<keyword evidence="13" id="KW-1185">Reference proteome</keyword>
<keyword evidence="8" id="KW-0131">Cell cycle</keyword>
<evidence type="ECO:0000256" key="4">
    <source>
        <dbReference type="ARBA" id="ARBA00022829"/>
    </source>
</evidence>
<evidence type="ECO:0000256" key="8">
    <source>
        <dbReference type="ARBA" id="ARBA00023306"/>
    </source>
</evidence>
<sequence>MSNDNQNTSPLFIDRNNKQLTPVQKMNQLKEVLTDSSFVSDLQVQIDNNEKHQRNAFEGFTDEMMMYAFIHKPSHIKDEYNKKGNTKKEYIRDLHQFFSLLYNSRDFFKEDVLNYTEGSLLRNLEKRHIRRYQEWLKNEAQLKNGKIGYGMATMARKVVIIKSFLKWLFQVEYIQRPIYAAFLNNEIRIKDRPVRDLTYEQVKALIDFYEYHPFNHAILTLLATTGLRIDEIAKSTWSDLYYDPRQNNCYLKVIAKGGKERHALIKETVFERLQKLRIRKRLSSELDPNDQSPIFTTNRGNSYNASDFSRYVKNMIKQTKFEFLKYKPKDVTPHWFRHYFAQEAHASGAPLLYIQNTLDHKKSETTEIYLKGIMKKENDAAQYVDESKY</sequence>
<keyword evidence="3" id="KW-0132">Cell division</keyword>
<reference evidence="12 13" key="1">
    <citation type="submission" date="2023-08" db="EMBL/GenBank/DDBJ databases">
        <authorList>
            <person name="Park J.-S."/>
        </authorList>
    </citation>
    <scope>NUCLEOTIDE SEQUENCE [LARGE SCALE GENOMIC DNA]</scope>
    <source>
        <strain evidence="12 13">2205SS18-9</strain>
    </source>
</reference>
<evidence type="ECO:0000259" key="10">
    <source>
        <dbReference type="PROSITE" id="PS51898"/>
    </source>
</evidence>
<evidence type="ECO:0000313" key="12">
    <source>
        <dbReference type="EMBL" id="MDP5276153.1"/>
    </source>
</evidence>
<evidence type="ECO:0000256" key="3">
    <source>
        <dbReference type="ARBA" id="ARBA00022618"/>
    </source>
</evidence>
<feature type="domain" description="Core-binding (CB)" evidence="11">
    <location>
        <begin position="64"/>
        <end position="169"/>
    </location>
</feature>
<evidence type="ECO:0000256" key="9">
    <source>
        <dbReference type="PROSITE-ProRule" id="PRU01248"/>
    </source>
</evidence>
<dbReference type="InterPro" id="IPR010998">
    <property type="entry name" value="Integrase_recombinase_N"/>
</dbReference>
<evidence type="ECO:0000256" key="1">
    <source>
        <dbReference type="ARBA" id="ARBA00004496"/>
    </source>
</evidence>
<dbReference type="CDD" id="cd00397">
    <property type="entry name" value="DNA_BRE_C"/>
    <property type="match status" value="1"/>
</dbReference>
<evidence type="ECO:0000259" key="11">
    <source>
        <dbReference type="PROSITE" id="PS51900"/>
    </source>
</evidence>
<organism evidence="12 13">
    <name type="scientific">Chengkuizengella axinellae</name>
    <dbReference type="NCBI Taxonomy" id="3064388"/>
    <lineage>
        <taxon>Bacteria</taxon>
        <taxon>Bacillati</taxon>
        <taxon>Bacillota</taxon>
        <taxon>Bacilli</taxon>
        <taxon>Bacillales</taxon>
        <taxon>Paenibacillaceae</taxon>
        <taxon>Chengkuizengella</taxon>
    </lineage>
</organism>
<evidence type="ECO:0000256" key="5">
    <source>
        <dbReference type="ARBA" id="ARBA00022908"/>
    </source>
</evidence>
<evidence type="ECO:0000313" key="13">
    <source>
        <dbReference type="Proteomes" id="UP001231941"/>
    </source>
</evidence>
<proteinExistence type="predicted"/>
<dbReference type="RefSeq" id="WP_305993464.1">
    <property type="nucleotide sequence ID" value="NZ_JAVAMP010000012.1"/>
</dbReference>
<dbReference type="SUPFAM" id="SSF56349">
    <property type="entry name" value="DNA breaking-rejoining enzymes"/>
    <property type="match status" value="1"/>
</dbReference>
<dbReference type="PROSITE" id="PS51900">
    <property type="entry name" value="CB"/>
    <property type="match status" value="1"/>
</dbReference>
<dbReference type="InterPro" id="IPR002104">
    <property type="entry name" value="Integrase_catalytic"/>
</dbReference>
<keyword evidence="7" id="KW-0233">DNA recombination</keyword>
<keyword evidence="5" id="KW-0229">DNA integration</keyword>
<name>A0ABT9J3L4_9BACL</name>
<dbReference type="Pfam" id="PF00589">
    <property type="entry name" value="Phage_integrase"/>
    <property type="match status" value="1"/>
</dbReference>
<evidence type="ECO:0000256" key="6">
    <source>
        <dbReference type="ARBA" id="ARBA00023125"/>
    </source>
</evidence>
<dbReference type="InterPro" id="IPR011010">
    <property type="entry name" value="DNA_brk_join_enz"/>
</dbReference>
<evidence type="ECO:0000256" key="2">
    <source>
        <dbReference type="ARBA" id="ARBA00022490"/>
    </source>
</evidence>
<keyword evidence="4" id="KW-0159">Chromosome partition</keyword>
<keyword evidence="2" id="KW-0963">Cytoplasm</keyword>
<comment type="caution">
    <text evidence="12">The sequence shown here is derived from an EMBL/GenBank/DDBJ whole genome shotgun (WGS) entry which is preliminary data.</text>
</comment>
<comment type="subcellular location">
    <subcellularLocation>
        <location evidence="1">Cytoplasm</location>
    </subcellularLocation>
</comment>
<dbReference type="InterPro" id="IPR050090">
    <property type="entry name" value="Tyrosine_recombinase_XerCD"/>
</dbReference>
<protein>
    <submittedName>
        <fullName evidence="12">Tyrosine-type recombinase/integrase</fullName>
    </submittedName>
</protein>
<keyword evidence="6 9" id="KW-0238">DNA-binding</keyword>
<evidence type="ECO:0000256" key="7">
    <source>
        <dbReference type="ARBA" id="ARBA00023172"/>
    </source>
</evidence>
<dbReference type="InterPro" id="IPR044068">
    <property type="entry name" value="CB"/>
</dbReference>
<dbReference type="InterPro" id="IPR013762">
    <property type="entry name" value="Integrase-like_cat_sf"/>
</dbReference>
<dbReference type="PANTHER" id="PTHR30349:SF77">
    <property type="entry name" value="TYROSINE RECOMBINASE XERC"/>
    <property type="match status" value="1"/>
</dbReference>
<dbReference type="Gene3D" id="1.10.443.10">
    <property type="entry name" value="Intergrase catalytic core"/>
    <property type="match status" value="1"/>
</dbReference>
<accession>A0ABT9J3L4</accession>
<dbReference type="Proteomes" id="UP001231941">
    <property type="component" value="Unassembled WGS sequence"/>
</dbReference>
<gene>
    <name evidence="12" type="ORF">Q5Y73_18805</name>
</gene>
<dbReference type="PANTHER" id="PTHR30349">
    <property type="entry name" value="PHAGE INTEGRASE-RELATED"/>
    <property type="match status" value="1"/>
</dbReference>
<dbReference type="Gene3D" id="1.10.150.130">
    <property type="match status" value="1"/>
</dbReference>